<evidence type="ECO:0000313" key="7">
    <source>
        <dbReference type="Proteomes" id="UP000309340"/>
    </source>
</evidence>
<dbReference type="GO" id="GO:0046872">
    <property type="term" value="F:metal ion binding"/>
    <property type="evidence" value="ECO:0007669"/>
    <property type="project" value="UniProtKB-KW"/>
</dbReference>
<name>A0A4U0XMN2_9PEZI</name>
<accession>A0A4U0XMN2</accession>
<keyword evidence="4" id="KW-0456">Lyase</keyword>
<dbReference type="EMBL" id="NAJQ01000152">
    <property type="protein sequence ID" value="TKA76828.1"/>
    <property type="molecule type" value="Genomic_DNA"/>
</dbReference>
<dbReference type="InterPro" id="IPR011057">
    <property type="entry name" value="Mss4-like_sf"/>
</dbReference>
<organism evidence="6 7">
    <name type="scientific">Friedmanniomyces simplex</name>
    <dbReference type="NCBI Taxonomy" id="329884"/>
    <lineage>
        <taxon>Eukaryota</taxon>
        <taxon>Fungi</taxon>
        <taxon>Dikarya</taxon>
        <taxon>Ascomycota</taxon>
        <taxon>Pezizomycotina</taxon>
        <taxon>Dothideomycetes</taxon>
        <taxon>Dothideomycetidae</taxon>
        <taxon>Mycosphaerellales</taxon>
        <taxon>Teratosphaeriaceae</taxon>
        <taxon>Friedmanniomyces</taxon>
    </lineage>
</organism>
<dbReference type="Gene3D" id="3.90.1590.10">
    <property type="entry name" value="glutathione-dependent formaldehyde- activating enzyme (gfa)"/>
    <property type="match status" value="1"/>
</dbReference>
<protein>
    <recommendedName>
        <fullName evidence="5">CENP-V/GFA domain-containing protein</fullName>
    </recommendedName>
</protein>
<dbReference type="STRING" id="329884.A0A4U0XMN2"/>
<dbReference type="PANTHER" id="PTHR33337:SF40">
    <property type="entry name" value="CENP-V_GFA DOMAIN-CONTAINING PROTEIN-RELATED"/>
    <property type="match status" value="1"/>
</dbReference>
<dbReference type="InterPro" id="IPR006913">
    <property type="entry name" value="CENP-V/GFA"/>
</dbReference>
<dbReference type="AlphaFoldDB" id="A0A4U0XMN2"/>
<dbReference type="Pfam" id="PF04828">
    <property type="entry name" value="GFA"/>
    <property type="match status" value="1"/>
</dbReference>
<evidence type="ECO:0000259" key="5">
    <source>
        <dbReference type="PROSITE" id="PS51891"/>
    </source>
</evidence>
<dbReference type="PROSITE" id="PS51891">
    <property type="entry name" value="CENP_V_GFA"/>
    <property type="match status" value="1"/>
</dbReference>
<dbReference type="Proteomes" id="UP000309340">
    <property type="component" value="Unassembled WGS sequence"/>
</dbReference>
<evidence type="ECO:0000256" key="2">
    <source>
        <dbReference type="ARBA" id="ARBA00022723"/>
    </source>
</evidence>
<keyword evidence="2" id="KW-0479">Metal-binding</keyword>
<dbReference type="GO" id="GO:0016846">
    <property type="term" value="F:carbon-sulfur lyase activity"/>
    <property type="evidence" value="ECO:0007669"/>
    <property type="project" value="InterPro"/>
</dbReference>
<feature type="domain" description="CENP-V/GFA" evidence="5">
    <location>
        <begin position="2"/>
        <end position="116"/>
    </location>
</feature>
<evidence type="ECO:0000256" key="3">
    <source>
        <dbReference type="ARBA" id="ARBA00022833"/>
    </source>
</evidence>
<evidence type="ECO:0000256" key="1">
    <source>
        <dbReference type="ARBA" id="ARBA00005495"/>
    </source>
</evidence>
<comment type="caution">
    <text evidence="6">The sequence shown here is derived from an EMBL/GenBank/DDBJ whole genome shotgun (WGS) entry which is preliminary data.</text>
</comment>
<evidence type="ECO:0000313" key="6">
    <source>
        <dbReference type="EMBL" id="TKA76828.1"/>
    </source>
</evidence>
<dbReference type="OrthoDB" id="428768at2759"/>
<dbReference type="SUPFAM" id="SSF51316">
    <property type="entry name" value="Mss4-like"/>
    <property type="match status" value="1"/>
</dbReference>
<dbReference type="PANTHER" id="PTHR33337">
    <property type="entry name" value="GFA DOMAIN-CONTAINING PROTEIN"/>
    <property type="match status" value="1"/>
</dbReference>
<evidence type="ECO:0000256" key="4">
    <source>
        <dbReference type="ARBA" id="ARBA00023239"/>
    </source>
</evidence>
<keyword evidence="3" id="KW-0862">Zinc</keyword>
<proteinExistence type="inferred from homology"/>
<keyword evidence="7" id="KW-1185">Reference proteome</keyword>
<sequence length="242" mass="26562">MLKGSCMCGECTYELKAELDHSLLCHCDSCHKTCGSNSSVNAVAASDKWTITSGKLATWTRDGGSGSEVTYFSCPKCPCVLYTESEYFPSLKIVKIGTIDVPGVLEKCKPTGEIWTKALREKLSSFSTTPHIQRPEPHQYREYDNLEVNDVYTKRQVAQSLTARRPERADKAAYTVLGNDAAGADAQLIESVEYTCGLDFDLLTGLDYGEHLGLAALSRRFRPLVTSQDHVSVVVGRLGEGH</sequence>
<comment type="similarity">
    <text evidence="1">Belongs to the Gfa family.</text>
</comment>
<gene>
    <name evidence="6" type="ORF">B0A55_04642</name>
</gene>
<reference evidence="6 7" key="1">
    <citation type="submission" date="2017-03" db="EMBL/GenBank/DDBJ databases">
        <title>Genomes of endolithic fungi from Antarctica.</title>
        <authorList>
            <person name="Coleine C."/>
            <person name="Masonjones S."/>
            <person name="Stajich J.E."/>
        </authorList>
    </citation>
    <scope>NUCLEOTIDE SEQUENCE [LARGE SCALE GENOMIC DNA]</scope>
    <source>
        <strain evidence="6 7">CCFEE 5184</strain>
    </source>
</reference>